<evidence type="ECO:0000259" key="2">
    <source>
        <dbReference type="PROSITE" id="PS51186"/>
    </source>
</evidence>
<keyword evidence="6" id="KW-1185">Reference proteome</keyword>
<dbReference type="Gene3D" id="3.40.630.30">
    <property type="match status" value="1"/>
</dbReference>
<dbReference type="PANTHER" id="PTHR13947">
    <property type="entry name" value="GNAT FAMILY N-ACETYLTRANSFERASE"/>
    <property type="match status" value="1"/>
</dbReference>
<dbReference type="RefSeq" id="WP_076995883.1">
    <property type="nucleotide sequence ID" value="NZ_MSPR01000007.1"/>
</dbReference>
<protein>
    <recommendedName>
        <fullName evidence="2">N-acetyltransferase domain-containing protein</fullName>
    </recommendedName>
</protein>
<evidence type="ECO:0000313" key="4">
    <source>
        <dbReference type="EMBL" id="ONK29796.1"/>
    </source>
</evidence>
<comment type="caution">
    <text evidence="3">The sequence shown here is derived from an EMBL/GenBank/DDBJ whole genome shotgun (WGS) entry which is preliminary data.</text>
</comment>
<sequence length="146" mass="16774">MMIRSYQEEDAQSCQQLLVELGYPSQLGELRERLTHLLAHPDYECLVYEEKGQVIGLLGYAKMYFFERSGTYIRILALVIDSRHRKKGIATALLDRVQDIGKETACQVMALNSGTGDKRQAAHRFYEHYGFEQTSIGFAYQLEKSE</sequence>
<evidence type="ECO:0000256" key="1">
    <source>
        <dbReference type="ARBA" id="ARBA00022679"/>
    </source>
</evidence>
<proteinExistence type="predicted"/>
<dbReference type="GO" id="GO:0008080">
    <property type="term" value="F:N-acetyltransferase activity"/>
    <property type="evidence" value="ECO:0007669"/>
    <property type="project" value="InterPro"/>
</dbReference>
<evidence type="ECO:0000313" key="5">
    <source>
        <dbReference type="Proteomes" id="UP000188600"/>
    </source>
</evidence>
<gene>
    <name evidence="4" type="ORF">BVE84_04550</name>
    <name evidence="3" type="ORF">BVE86_04390</name>
</gene>
<dbReference type="EMBL" id="MSPT01000008">
    <property type="protein sequence ID" value="ONK27616.1"/>
    <property type="molecule type" value="Genomic_DNA"/>
</dbReference>
<dbReference type="AlphaFoldDB" id="A0AB36JPP3"/>
<dbReference type="CDD" id="cd04301">
    <property type="entry name" value="NAT_SF"/>
    <property type="match status" value="1"/>
</dbReference>
<dbReference type="InterPro" id="IPR050769">
    <property type="entry name" value="NAT_camello-type"/>
</dbReference>
<feature type="domain" description="N-acetyltransferase" evidence="2">
    <location>
        <begin position="1"/>
        <end position="146"/>
    </location>
</feature>
<dbReference type="PANTHER" id="PTHR13947:SF37">
    <property type="entry name" value="LD18367P"/>
    <property type="match status" value="1"/>
</dbReference>
<reference evidence="5 6" key="1">
    <citation type="submission" date="2016-12" db="EMBL/GenBank/DDBJ databases">
        <authorList>
            <person name="Gulvik C.A."/>
        </authorList>
    </citation>
    <scope>NUCLEOTIDE SEQUENCE [LARGE SCALE GENOMIC DNA]</scope>
    <source>
        <strain evidence="4 6">12-5202</strain>
        <strain evidence="3 5">12-5291</strain>
    </source>
</reference>
<evidence type="ECO:0000313" key="3">
    <source>
        <dbReference type="EMBL" id="ONK27616.1"/>
    </source>
</evidence>
<dbReference type="SUPFAM" id="SSF55729">
    <property type="entry name" value="Acyl-CoA N-acyltransferases (Nat)"/>
    <property type="match status" value="1"/>
</dbReference>
<dbReference type="Proteomes" id="UP000188946">
    <property type="component" value="Unassembled WGS sequence"/>
</dbReference>
<dbReference type="PROSITE" id="PS51186">
    <property type="entry name" value="GNAT"/>
    <property type="match status" value="1"/>
</dbReference>
<dbReference type="Pfam" id="PF00583">
    <property type="entry name" value="Acetyltransf_1"/>
    <property type="match status" value="1"/>
</dbReference>
<dbReference type="InterPro" id="IPR016181">
    <property type="entry name" value="Acyl_CoA_acyltransferase"/>
</dbReference>
<dbReference type="EMBL" id="MSPR01000007">
    <property type="protein sequence ID" value="ONK29796.1"/>
    <property type="molecule type" value="Genomic_DNA"/>
</dbReference>
<dbReference type="InterPro" id="IPR000182">
    <property type="entry name" value="GNAT_dom"/>
</dbReference>
<name>A0AB36JPP3_9STRE</name>
<evidence type="ECO:0000313" key="6">
    <source>
        <dbReference type="Proteomes" id="UP000188946"/>
    </source>
</evidence>
<keyword evidence="1" id="KW-0808">Transferase</keyword>
<organism evidence="3 5">
    <name type="scientific">Streptococcus azizii</name>
    <dbReference type="NCBI Taxonomy" id="1579424"/>
    <lineage>
        <taxon>Bacteria</taxon>
        <taxon>Bacillati</taxon>
        <taxon>Bacillota</taxon>
        <taxon>Bacilli</taxon>
        <taxon>Lactobacillales</taxon>
        <taxon>Streptococcaceae</taxon>
        <taxon>Streptococcus</taxon>
    </lineage>
</organism>
<dbReference type="Proteomes" id="UP000188600">
    <property type="component" value="Unassembled WGS sequence"/>
</dbReference>
<accession>A0AB36JPP3</accession>